<protein>
    <submittedName>
        <fullName evidence="1">Uncharacterized protein</fullName>
    </submittedName>
</protein>
<sequence>MTSTWPEGVVARYLNLGGAPVDVTDLGGDLYLRYEMKCRGCPETDTTEHEPTAHRWAQRHADTCRAMPRPSV</sequence>
<comment type="caution">
    <text evidence="1">The sequence shown here is derived from an EMBL/GenBank/DDBJ whole genome shotgun (WGS) entry which is preliminary data.</text>
</comment>
<keyword evidence="2" id="KW-1185">Reference proteome</keyword>
<dbReference type="Proteomes" id="UP001156389">
    <property type="component" value="Unassembled WGS sequence"/>
</dbReference>
<evidence type="ECO:0000313" key="1">
    <source>
        <dbReference type="EMBL" id="MCT2591124.1"/>
    </source>
</evidence>
<reference evidence="1 2" key="1">
    <citation type="submission" date="2021-10" db="EMBL/GenBank/DDBJ databases">
        <title>Streptomyces gossypii sp. nov., isolated from soil collected from cotton field.</title>
        <authorList>
            <person name="Ge X."/>
            <person name="Chen X."/>
            <person name="Liu W."/>
        </authorList>
    </citation>
    <scope>NUCLEOTIDE SEQUENCE [LARGE SCALE GENOMIC DNA]</scope>
    <source>
        <strain evidence="1 2">N2-109</strain>
    </source>
</reference>
<proteinExistence type="predicted"/>
<dbReference type="RefSeq" id="WP_260218449.1">
    <property type="nucleotide sequence ID" value="NZ_JAJAGO010000006.1"/>
</dbReference>
<organism evidence="1 2">
    <name type="scientific">Streptomyces gossypii</name>
    <dbReference type="NCBI Taxonomy" id="2883101"/>
    <lineage>
        <taxon>Bacteria</taxon>
        <taxon>Bacillati</taxon>
        <taxon>Actinomycetota</taxon>
        <taxon>Actinomycetes</taxon>
        <taxon>Kitasatosporales</taxon>
        <taxon>Streptomycetaceae</taxon>
        <taxon>Streptomyces</taxon>
    </lineage>
</organism>
<name>A0ABT2JUH3_9ACTN</name>
<evidence type="ECO:0000313" key="2">
    <source>
        <dbReference type="Proteomes" id="UP001156389"/>
    </source>
</evidence>
<dbReference type="EMBL" id="JAJAGO010000006">
    <property type="protein sequence ID" value="MCT2591124.1"/>
    <property type="molecule type" value="Genomic_DNA"/>
</dbReference>
<accession>A0ABT2JUH3</accession>
<gene>
    <name evidence="1" type="ORF">LHJ74_14605</name>
</gene>